<accession>A0ABV2TYG0</accession>
<evidence type="ECO:0008006" key="3">
    <source>
        <dbReference type="Google" id="ProtNLM"/>
    </source>
</evidence>
<dbReference type="Proteomes" id="UP001549773">
    <property type="component" value="Unassembled WGS sequence"/>
</dbReference>
<proteinExistence type="predicted"/>
<dbReference type="RefSeq" id="WP_354619116.1">
    <property type="nucleotide sequence ID" value="NZ_JBEWYP010000008.1"/>
</dbReference>
<gene>
    <name evidence="1" type="ORF">ABXZ32_13005</name>
</gene>
<name>A0ABV2TYG0_9FLAO</name>
<dbReference type="EMBL" id="JBEWYP010000008">
    <property type="protein sequence ID" value="MET7030321.1"/>
    <property type="molecule type" value="Genomic_DNA"/>
</dbReference>
<evidence type="ECO:0000313" key="1">
    <source>
        <dbReference type="EMBL" id="MET7030321.1"/>
    </source>
</evidence>
<protein>
    <recommendedName>
        <fullName evidence="3">Type VI secretion system-associated protein</fullName>
    </recommendedName>
</protein>
<comment type="caution">
    <text evidence="1">The sequence shown here is derived from an EMBL/GenBank/DDBJ whole genome shotgun (WGS) entry which is preliminary data.</text>
</comment>
<evidence type="ECO:0000313" key="2">
    <source>
        <dbReference type="Proteomes" id="UP001549773"/>
    </source>
</evidence>
<organism evidence="1 2">
    <name type="scientific">Sediminicola luteus</name>
    <dbReference type="NCBI Taxonomy" id="319238"/>
    <lineage>
        <taxon>Bacteria</taxon>
        <taxon>Pseudomonadati</taxon>
        <taxon>Bacteroidota</taxon>
        <taxon>Flavobacteriia</taxon>
        <taxon>Flavobacteriales</taxon>
        <taxon>Flavobacteriaceae</taxon>
        <taxon>Sediminicola</taxon>
    </lineage>
</organism>
<sequence>MVEKHRMYSVNWIDGMKINKDHFISMENAMIYRQHVINKSLITPYNFGILPGFNGESALEISFEVNAHNHVDIKVNRCMAITSGGFIMDLDTETSEFSDFQISLNNFDVQTAEGHSGVFYIMLKILPYARMPIGNADPKENPPRHPYVIPEYSVSIIPVEQMNKAGFGDFYQVIGKLHIKENVPQLDKHYIPPCSKVSSDSRLLKMESDLLSYFSKLELDIMVIIRKIHMKEHKSPLATSVLLFADEIATFQGLQITKQRLYLKHSPPVALFEAVSQFARLMRNTLDTLTPETKEKMINYFSDWCNLKQGELEKLILDTVNFDYNHYEIAAVMSKLMTFMQTMSLLFETVSHLDYVGKRRDTNIYIKEEEKPKRSFLAED</sequence>
<keyword evidence="2" id="KW-1185">Reference proteome</keyword>
<reference evidence="1 2" key="1">
    <citation type="submission" date="2024-07" db="EMBL/GenBank/DDBJ databases">
        <title>The genome sequence of type strain Sediminicola luteus GDMCC 1.2596T.</title>
        <authorList>
            <person name="Liu Y."/>
        </authorList>
    </citation>
    <scope>NUCLEOTIDE SEQUENCE [LARGE SCALE GENOMIC DNA]</scope>
    <source>
        <strain evidence="1 2">GDMCC 1.2596</strain>
    </source>
</reference>